<dbReference type="AlphaFoldDB" id="A0A5J4X2F2"/>
<gene>
    <name evidence="1" type="ORF">EZS28_003113</name>
</gene>
<dbReference type="EMBL" id="SNRW01000403">
    <property type="protein sequence ID" value="KAA6401360.1"/>
    <property type="molecule type" value="Genomic_DNA"/>
</dbReference>
<evidence type="ECO:0000313" key="1">
    <source>
        <dbReference type="EMBL" id="KAA6401360.1"/>
    </source>
</evidence>
<proteinExistence type="predicted"/>
<reference evidence="1 2" key="1">
    <citation type="submission" date="2019-03" db="EMBL/GenBank/DDBJ databases">
        <title>Single cell metagenomics reveals metabolic interactions within the superorganism composed of flagellate Streblomastix strix and complex community of Bacteroidetes bacteria on its surface.</title>
        <authorList>
            <person name="Treitli S.C."/>
            <person name="Kolisko M."/>
            <person name="Husnik F."/>
            <person name="Keeling P."/>
            <person name="Hampl V."/>
        </authorList>
    </citation>
    <scope>NUCLEOTIDE SEQUENCE [LARGE SCALE GENOMIC DNA]</scope>
    <source>
        <strain evidence="1">ST1C</strain>
    </source>
</reference>
<sequence>MGSDKELEQIIAYSRAQIDVSQSFELSLYIATYQKGPQAVENPSQNLSAAAVFVPLKSVNQLANSISQFIPFSVLIALSQIPKQQVAEPLTPRGALVYLVPLENKKDNPNMKLSITLKGHKNFSSKIQTGVTSAAKWVASVLYKVMGAISDPQGAINPTAGMIAKGVGAAAGMANKFLNR</sequence>
<organism evidence="1 2">
    <name type="scientific">Streblomastix strix</name>
    <dbReference type="NCBI Taxonomy" id="222440"/>
    <lineage>
        <taxon>Eukaryota</taxon>
        <taxon>Metamonada</taxon>
        <taxon>Preaxostyla</taxon>
        <taxon>Oxymonadida</taxon>
        <taxon>Streblomastigidae</taxon>
        <taxon>Streblomastix</taxon>
    </lineage>
</organism>
<dbReference type="Proteomes" id="UP000324800">
    <property type="component" value="Unassembled WGS sequence"/>
</dbReference>
<name>A0A5J4X2F2_9EUKA</name>
<accession>A0A5J4X2F2</accession>
<comment type="caution">
    <text evidence="1">The sequence shown here is derived from an EMBL/GenBank/DDBJ whole genome shotgun (WGS) entry which is preliminary data.</text>
</comment>
<evidence type="ECO:0000313" key="2">
    <source>
        <dbReference type="Proteomes" id="UP000324800"/>
    </source>
</evidence>
<protein>
    <submittedName>
        <fullName evidence="1">Uncharacterized protein</fullName>
    </submittedName>
</protein>